<dbReference type="GO" id="GO:0005737">
    <property type="term" value="C:cytoplasm"/>
    <property type="evidence" value="ECO:0007669"/>
    <property type="project" value="UniProtKB-SubCell"/>
</dbReference>
<keyword evidence="8 9" id="KW-0012">Acyltransferase</keyword>
<keyword evidence="4 9" id="KW-0808">Transferase</keyword>
<keyword evidence="5 9" id="KW-0276">Fatty acid metabolism</keyword>
<evidence type="ECO:0000313" key="13">
    <source>
        <dbReference type="Proteomes" id="UP000660861"/>
    </source>
</evidence>
<evidence type="ECO:0000313" key="12">
    <source>
        <dbReference type="EMBL" id="MBC8570237.1"/>
    </source>
</evidence>
<comment type="catalytic activity">
    <reaction evidence="9">
        <text>malonyl-[ACP] + acetyl-CoA + H(+) = 3-oxobutanoyl-[ACP] + CO2 + CoA</text>
        <dbReference type="Rhea" id="RHEA:12080"/>
        <dbReference type="Rhea" id="RHEA-COMP:9623"/>
        <dbReference type="Rhea" id="RHEA-COMP:9625"/>
        <dbReference type="ChEBI" id="CHEBI:15378"/>
        <dbReference type="ChEBI" id="CHEBI:16526"/>
        <dbReference type="ChEBI" id="CHEBI:57287"/>
        <dbReference type="ChEBI" id="CHEBI:57288"/>
        <dbReference type="ChEBI" id="CHEBI:78449"/>
        <dbReference type="ChEBI" id="CHEBI:78450"/>
        <dbReference type="EC" id="2.3.1.180"/>
    </reaction>
</comment>
<feature type="active site" evidence="9">
    <location>
        <position position="111"/>
    </location>
</feature>
<comment type="function">
    <text evidence="9">Catalyzes the condensation reaction of fatty acid synthesis by the addition to an acyl acceptor of two carbons from malonyl-ACP. Catalyzes the first condensation reaction which initiates fatty acid synthesis and may therefore play a role in governing the total rate of fatty acid production. Possesses both acetoacetyl-ACP synthase and acetyl transacylase activities. Its substrate specificity determines the biosynthesis of branched-chain and/or straight-chain of fatty acids.</text>
</comment>
<evidence type="ECO:0000256" key="7">
    <source>
        <dbReference type="ARBA" id="ARBA00023160"/>
    </source>
</evidence>
<dbReference type="Pfam" id="PF08541">
    <property type="entry name" value="ACP_syn_III_C"/>
    <property type="match status" value="1"/>
</dbReference>
<feature type="domain" description="Beta-ketoacyl-[acyl-carrier-protein] synthase III N-terminal" evidence="11">
    <location>
        <begin position="105"/>
        <end position="180"/>
    </location>
</feature>
<feature type="domain" description="Beta-ketoacyl-[acyl-carrier-protein] synthase III C-terminal" evidence="10">
    <location>
        <begin position="241"/>
        <end position="327"/>
    </location>
</feature>
<keyword evidence="13" id="KW-1185">Reference proteome</keyword>
<dbReference type="NCBIfam" id="NF006829">
    <property type="entry name" value="PRK09352.1"/>
    <property type="match status" value="1"/>
</dbReference>
<name>A0A926EEG3_9FIRM</name>
<accession>A0A926EEG3</accession>
<dbReference type="GO" id="GO:0004315">
    <property type="term" value="F:3-oxoacyl-[acyl-carrier-protein] synthase activity"/>
    <property type="evidence" value="ECO:0007669"/>
    <property type="project" value="InterPro"/>
</dbReference>
<reference evidence="12" key="1">
    <citation type="submission" date="2020-08" db="EMBL/GenBank/DDBJ databases">
        <title>Genome public.</title>
        <authorList>
            <person name="Liu C."/>
            <person name="Sun Q."/>
        </authorList>
    </citation>
    <scope>NUCLEOTIDE SEQUENCE</scope>
    <source>
        <strain evidence="12">NSJ-54</strain>
    </source>
</reference>
<dbReference type="PANTHER" id="PTHR34069:SF2">
    <property type="entry name" value="BETA-KETOACYL-[ACYL-CARRIER-PROTEIN] SYNTHASE III"/>
    <property type="match status" value="1"/>
</dbReference>
<dbReference type="InterPro" id="IPR013747">
    <property type="entry name" value="ACP_syn_III_C"/>
</dbReference>
<sequence>MGIKILGMGSYIPPLCVENEAFTSFLDTSDEWITSRSGIKTRHIADGELTVEMGVKAAKGALRDAGVEPDDVDLIIFSTVTADFYSPSMACIAQSGLGIEECMCIDVNCACAGCVYAIDMARRYLVSGDVKKALVISSERLSQITNYEDRSTCVLFGDGAAAYLLEKSDAFYTSYMGADGTGAHLLFARRPEKKTVFMEHDVPALPEEYVDWPDGVLYMDGREVYKFATRIMPRAVEKAAEKAGVSTESIDLLIPHQANIRIIKTAAQKLHIPMEKVFCNLDKYANTSSASIPIACEEARRLGRMPSGTRVCLVGFGAGLTYGAVIFDVE</sequence>
<keyword evidence="3 9" id="KW-0444">Lipid biosynthesis</keyword>
<evidence type="ECO:0000256" key="4">
    <source>
        <dbReference type="ARBA" id="ARBA00022679"/>
    </source>
</evidence>
<comment type="domain">
    <text evidence="9">The last Arg residue of the ACP-binding site is essential for the weak association between ACP/AcpP and FabH.</text>
</comment>
<comment type="caution">
    <text evidence="12">The sequence shown here is derived from an EMBL/GenBank/DDBJ whole genome shotgun (WGS) entry which is preliminary data.</text>
</comment>
<comment type="subunit">
    <text evidence="9">Homodimer.</text>
</comment>
<keyword evidence="6 9" id="KW-0443">Lipid metabolism</keyword>
<evidence type="ECO:0000256" key="9">
    <source>
        <dbReference type="HAMAP-Rule" id="MF_01815"/>
    </source>
</evidence>
<dbReference type="GO" id="GO:0033818">
    <property type="term" value="F:beta-ketoacyl-acyl-carrier-protein synthase III activity"/>
    <property type="evidence" value="ECO:0007669"/>
    <property type="project" value="UniProtKB-UniRule"/>
</dbReference>
<gene>
    <name evidence="9" type="primary">fabH</name>
    <name evidence="12" type="ORF">H8709_05280</name>
</gene>
<comment type="pathway">
    <text evidence="9">Lipid metabolism; fatty acid biosynthesis.</text>
</comment>
<dbReference type="EMBL" id="JACRTC010000003">
    <property type="protein sequence ID" value="MBC8570237.1"/>
    <property type="molecule type" value="Genomic_DNA"/>
</dbReference>
<feature type="region of interest" description="ACP-binding" evidence="9">
    <location>
        <begin position="257"/>
        <end position="261"/>
    </location>
</feature>
<evidence type="ECO:0000256" key="3">
    <source>
        <dbReference type="ARBA" id="ARBA00022516"/>
    </source>
</evidence>
<dbReference type="Pfam" id="PF08545">
    <property type="entry name" value="ACP_syn_III"/>
    <property type="match status" value="1"/>
</dbReference>
<feature type="active site" evidence="9">
    <location>
        <position position="286"/>
    </location>
</feature>
<evidence type="ECO:0000256" key="6">
    <source>
        <dbReference type="ARBA" id="ARBA00023098"/>
    </source>
</evidence>
<dbReference type="InterPro" id="IPR013751">
    <property type="entry name" value="ACP_syn_III_N"/>
</dbReference>
<evidence type="ECO:0000256" key="8">
    <source>
        <dbReference type="ARBA" id="ARBA00023315"/>
    </source>
</evidence>
<dbReference type="Proteomes" id="UP000660861">
    <property type="component" value="Unassembled WGS sequence"/>
</dbReference>
<dbReference type="NCBIfam" id="TIGR00747">
    <property type="entry name" value="fabH"/>
    <property type="match status" value="1"/>
</dbReference>
<dbReference type="CDD" id="cd00830">
    <property type="entry name" value="KAS_III"/>
    <property type="match status" value="1"/>
</dbReference>
<feature type="active site" evidence="9">
    <location>
        <position position="256"/>
    </location>
</feature>
<keyword evidence="9" id="KW-0511">Multifunctional enzyme</keyword>
<dbReference type="AlphaFoldDB" id="A0A926EEG3"/>
<dbReference type="HAMAP" id="MF_01815">
    <property type="entry name" value="FabH"/>
    <property type="match status" value="1"/>
</dbReference>
<comment type="similarity">
    <text evidence="1 9">Belongs to the thiolase-like superfamily. FabH family.</text>
</comment>
<evidence type="ECO:0000259" key="11">
    <source>
        <dbReference type="Pfam" id="PF08545"/>
    </source>
</evidence>
<comment type="subcellular location">
    <subcellularLocation>
        <location evidence="9">Cytoplasm</location>
    </subcellularLocation>
</comment>
<dbReference type="GO" id="GO:0006633">
    <property type="term" value="P:fatty acid biosynthetic process"/>
    <property type="evidence" value="ECO:0007669"/>
    <property type="project" value="UniProtKB-UniRule"/>
</dbReference>
<dbReference type="SUPFAM" id="SSF53901">
    <property type="entry name" value="Thiolase-like"/>
    <property type="match status" value="1"/>
</dbReference>
<evidence type="ECO:0000256" key="2">
    <source>
        <dbReference type="ARBA" id="ARBA00022490"/>
    </source>
</evidence>
<evidence type="ECO:0000256" key="5">
    <source>
        <dbReference type="ARBA" id="ARBA00022832"/>
    </source>
</evidence>
<evidence type="ECO:0000259" key="10">
    <source>
        <dbReference type="Pfam" id="PF08541"/>
    </source>
</evidence>
<dbReference type="GO" id="GO:0044550">
    <property type="term" value="P:secondary metabolite biosynthetic process"/>
    <property type="evidence" value="ECO:0007669"/>
    <property type="project" value="TreeGrafter"/>
</dbReference>
<dbReference type="EC" id="2.3.1.180" evidence="9"/>
<dbReference type="InterPro" id="IPR016039">
    <property type="entry name" value="Thiolase-like"/>
</dbReference>
<evidence type="ECO:0000256" key="1">
    <source>
        <dbReference type="ARBA" id="ARBA00008642"/>
    </source>
</evidence>
<proteinExistence type="inferred from homology"/>
<dbReference type="InterPro" id="IPR004655">
    <property type="entry name" value="FabH"/>
</dbReference>
<keyword evidence="2 9" id="KW-0963">Cytoplasm</keyword>
<keyword evidence="7 9" id="KW-0275">Fatty acid biosynthesis</keyword>
<organism evidence="12 13">
    <name type="scientific">Zongyangia hominis</name>
    <dbReference type="NCBI Taxonomy" id="2763677"/>
    <lineage>
        <taxon>Bacteria</taxon>
        <taxon>Bacillati</taxon>
        <taxon>Bacillota</taxon>
        <taxon>Clostridia</taxon>
        <taxon>Eubacteriales</taxon>
        <taxon>Oscillospiraceae</taxon>
        <taxon>Zongyangia</taxon>
    </lineage>
</organism>
<dbReference type="PANTHER" id="PTHR34069">
    <property type="entry name" value="3-OXOACYL-[ACYL-CARRIER-PROTEIN] SYNTHASE 3"/>
    <property type="match status" value="1"/>
</dbReference>
<dbReference type="RefSeq" id="WP_262397339.1">
    <property type="nucleotide sequence ID" value="NZ_JACRTC010000003.1"/>
</dbReference>
<dbReference type="Gene3D" id="3.40.47.10">
    <property type="match status" value="1"/>
</dbReference>
<protein>
    <recommendedName>
        <fullName evidence="9">Beta-ketoacyl-[acyl-carrier-protein] synthase III</fullName>
        <shortName evidence="9">Beta-ketoacyl-ACP synthase III</shortName>
        <shortName evidence="9">KAS III</shortName>
        <ecNumber evidence="9">2.3.1.180</ecNumber>
    </recommendedName>
    <alternativeName>
        <fullName evidence="9">3-oxoacyl-[acyl-carrier-protein] synthase 3</fullName>
    </alternativeName>
    <alternativeName>
        <fullName evidence="9">3-oxoacyl-[acyl-carrier-protein] synthase III</fullName>
    </alternativeName>
</protein>